<gene>
    <name evidence="2" type="ORF">EVOR1521_LOCUS15271</name>
</gene>
<name>A0AA36N501_9DINO</name>
<evidence type="ECO:0000313" key="2">
    <source>
        <dbReference type="EMBL" id="CAJ1389707.1"/>
    </source>
</evidence>
<organism evidence="2 3">
    <name type="scientific">Effrenium voratum</name>
    <dbReference type="NCBI Taxonomy" id="2562239"/>
    <lineage>
        <taxon>Eukaryota</taxon>
        <taxon>Sar</taxon>
        <taxon>Alveolata</taxon>
        <taxon>Dinophyceae</taxon>
        <taxon>Suessiales</taxon>
        <taxon>Symbiodiniaceae</taxon>
        <taxon>Effrenium</taxon>
    </lineage>
</organism>
<dbReference type="AlphaFoldDB" id="A0AA36N501"/>
<keyword evidence="3" id="KW-1185">Reference proteome</keyword>
<dbReference type="Proteomes" id="UP001178507">
    <property type="component" value="Unassembled WGS sequence"/>
</dbReference>
<evidence type="ECO:0008006" key="4">
    <source>
        <dbReference type="Google" id="ProtNLM"/>
    </source>
</evidence>
<reference evidence="2" key="1">
    <citation type="submission" date="2023-08" db="EMBL/GenBank/DDBJ databases">
        <authorList>
            <person name="Chen Y."/>
            <person name="Shah S."/>
            <person name="Dougan E. K."/>
            <person name="Thang M."/>
            <person name="Chan C."/>
        </authorList>
    </citation>
    <scope>NUCLEOTIDE SEQUENCE</scope>
</reference>
<keyword evidence="1" id="KW-0812">Transmembrane</keyword>
<protein>
    <recommendedName>
        <fullName evidence="4">Peroxin-13</fullName>
    </recommendedName>
</protein>
<accession>A0AA36N501</accession>
<keyword evidence="1" id="KW-1133">Transmembrane helix</keyword>
<keyword evidence="1" id="KW-0472">Membrane</keyword>
<comment type="caution">
    <text evidence="2">The sequence shown here is derived from an EMBL/GenBank/DDBJ whole genome shotgun (WGS) entry which is preliminary data.</text>
</comment>
<sequence length="207" mass="23036">MYGGYGRGMYGGYGGGMYGGYGGGMYGGGMYGGMGMGAGMGSSYAESMFRMTQMLEMNSIMLEQLQEHVTMTFYRLRDVVEWVWALKSSSAKEKEQLTEESDPNKRYVSKEARDVEMDRIRRRCKALLALFGLFLFLIFRDNRRQKRRLLDETNWLQITQSIARPASSAMAAASAAMSNMGMSNPGMANPSANIMSSMQGMMPYGSM</sequence>
<dbReference type="EMBL" id="CAUJNA010001924">
    <property type="protein sequence ID" value="CAJ1389707.1"/>
    <property type="molecule type" value="Genomic_DNA"/>
</dbReference>
<proteinExistence type="predicted"/>
<evidence type="ECO:0000256" key="1">
    <source>
        <dbReference type="SAM" id="Phobius"/>
    </source>
</evidence>
<feature type="transmembrane region" description="Helical" evidence="1">
    <location>
        <begin position="120"/>
        <end position="139"/>
    </location>
</feature>
<evidence type="ECO:0000313" key="3">
    <source>
        <dbReference type="Proteomes" id="UP001178507"/>
    </source>
</evidence>